<dbReference type="Proteomes" id="UP000762676">
    <property type="component" value="Unassembled WGS sequence"/>
</dbReference>
<accession>A0AAV4GI85</accession>
<evidence type="ECO:0000313" key="1">
    <source>
        <dbReference type="EMBL" id="GFR85189.1"/>
    </source>
</evidence>
<name>A0AAV4GI85_9GAST</name>
<gene>
    <name evidence="1" type="ORF">ElyMa_002436000</name>
</gene>
<reference evidence="1 2" key="1">
    <citation type="journal article" date="2021" name="Elife">
        <title>Chloroplast acquisition without the gene transfer in kleptoplastic sea slugs, Plakobranchus ocellatus.</title>
        <authorList>
            <person name="Maeda T."/>
            <person name="Takahashi S."/>
            <person name="Yoshida T."/>
            <person name="Shimamura S."/>
            <person name="Takaki Y."/>
            <person name="Nagai Y."/>
            <person name="Toyoda A."/>
            <person name="Suzuki Y."/>
            <person name="Arimoto A."/>
            <person name="Ishii H."/>
            <person name="Satoh N."/>
            <person name="Nishiyama T."/>
            <person name="Hasebe M."/>
            <person name="Maruyama T."/>
            <person name="Minagawa J."/>
            <person name="Obokata J."/>
            <person name="Shigenobu S."/>
        </authorList>
    </citation>
    <scope>NUCLEOTIDE SEQUENCE [LARGE SCALE GENOMIC DNA]</scope>
</reference>
<dbReference type="EMBL" id="BMAT01004992">
    <property type="protein sequence ID" value="GFR85189.1"/>
    <property type="molecule type" value="Genomic_DNA"/>
</dbReference>
<protein>
    <submittedName>
        <fullName evidence="1">Uncharacterized protein</fullName>
    </submittedName>
</protein>
<sequence length="167" mass="18051">MAYDKYASMCKHDLVSSSVDSTSSLQSSAFLLLFKPSAAAVLPRTTTLDSSSCNMLKLLFSLHACLVFAETNVPVASELDSVCTPDIGLNIFRSIQSVYESVMTPETLEDVCANNTRIEHCASSALCLGHERRVYCEAVITGVLRVLVYQCSEPGKAGNNLSTTNKL</sequence>
<comment type="caution">
    <text evidence="1">The sequence shown here is derived from an EMBL/GenBank/DDBJ whole genome shotgun (WGS) entry which is preliminary data.</text>
</comment>
<keyword evidence="2" id="KW-1185">Reference proteome</keyword>
<evidence type="ECO:0000313" key="2">
    <source>
        <dbReference type="Proteomes" id="UP000762676"/>
    </source>
</evidence>
<organism evidence="1 2">
    <name type="scientific">Elysia marginata</name>
    <dbReference type="NCBI Taxonomy" id="1093978"/>
    <lineage>
        <taxon>Eukaryota</taxon>
        <taxon>Metazoa</taxon>
        <taxon>Spiralia</taxon>
        <taxon>Lophotrochozoa</taxon>
        <taxon>Mollusca</taxon>
        <taxon>Gastropoda</taxon>
        <taxon>Heterobranchia</taxon>
        <taxon>Euthyneura</taxon>
        <taxon>Panpulmonata</taxon>
        <taxon>Sacoglossa</taxon>
        <taxon>Placobranchoidea</taxon>
        <taxon>Plakobranchidae</taxon>
        <taxon>Elysia</taxon>
    </lineage>
</organism>
<dbReference type="AlphaFoldDB" id="A0AAV4GI85"/>
<proteinExistence type="predicted"/>